<dbReference type="EMBL" id="QJKJ01005523">
    <property type="protein sequence ID" value="RDX89979.1"/>
    <property type="molecule type" value="Genomic_DNA"/>
</dbReference>
<reference evidence="2" key="1">
    <citation type="submission" date="2018-05" db="EMBL/GenBank/DDBJ databases">
        <title>Draft genome of Mucuna pruriens seed.</title>
        <authorList>
            <person name="Nnadi N.E."/>
            <person name="Vos R."/>
            <person name="Hasami M.H."/>
            <person name="Devisetty U.K."/>
            <person name="Aguiy J.C."/>
        </authorList>
    </citation>
    <scope>NUCLEOTIDE SEQUENCE [LARGE SCALE GENOMIC DNA]</scope>
    <source>
        <strain evidence="2">JCA_2017</strain>
    </source>
</reference>
<feature type="compositionally biased region" description="Polar residues" evidence="1">
    <location>
        <begin position="1"/>
        <end position="14"/>
    </location>
</feature>
<evidence type="ECO:0000256" key="1">
    <source>
        <dbReference type="SAM" id="MobiDB-lite"/>
    </source>
</evidence>
<comment type="caution">
    <text evidence="2">The sequence shown here is derived from an EMBL/GenBank/DDBJ whole genome shotgun (WGS) entry which is preliminary data.</text>
</comment>
<accession>A0A371GHF8</accession>
<organism evidence="2 3">
    <name type="scientific">Mucuna pruriens</name>
    <name type="common">Velvet bean</name>
    <name type="synonym">Dolichos pruriens</name>
    <dbReference type="NCBI Taxonomy" id="157652"/>
    <lineage>
        <taxon>Eukaryota</taxon>
        <taxon>Viridiplantae</taxon>
        <taxon>Streptophyta</taxon>
        <taxon>Embryophyta</taxon>
        <taxon>Tracheophyta</taxon>
        <taxon>Spermatophyta</taxon>
        <taxon>Magnoliopsida</taxon>
        <taxon>eudicotyledons</taxon>
        <taxon>Gunneridae</taxon>
        <taxon>Pentapetalae</taxon>
        <taxon>rosids</taxon>
        <taxon>fabids</taxon>
        <taxon>Fabales</taxon>
        <taxon>Fabaceae</taxon>
        <taxon>Papilionoideae</taxon>
        <taxon>50 kb inversion clade</taxon>
        <taxon>NPAAA clade</taxon>
        <taxon>indigoferoid/millettioid clade</taxon>
        <taxon>Phaseoleae</taxon>
        <taxon>Mucuna</taxon>
    </lineage>
</organism>
<dbReference type="Proteomes" id="UP000257109">
    <property type="component" value="Unassembled WGS sequence"/>
</dbReference>
<proteinExistence type="predicted"/>
<gene>
    <name evidence="2" type="ORF">CR513_28239</name>
</gene>
<sequence>MGWCTESPQHSTPKQMAKSKIGAATLRTRFGHIRQHTELRWECLPTRLFSAKLVTYQLN</sequence>
<evidence type="ECO:0000313" key="2">
    <source>
        <dbReference type="EMBL" id="RDX89979.1"/>
    </source>
</evidence>
<dbReference type="AlphaFoldDB" id="A0A371GHF8"/>
<feature type="non-terminal residue" evidence="2">
    <location>
        <position position="1"/>
    </location>
</feature>
<name>A0A371GHF8_MUCPR</name>
<feature type="region of interest" description="Disordered" evidence="1">
    <location>
        <begin position="1"/>
        <end position="20"/>
    </location>
</feature>
<keyword evidence="3" id="KW-1185">Reference proteome</keyword>
<protein>
    <submittedName>
        <fullName evidence="2">Uncharacterized protein</fullName>
    </submittedName>
</protein>
<evidence type="ECO:0000313" key="3">
    <source>
        <dbReference type="Proteomes" id="UP000257109"/>
    </source>
</evidence>